<organism evidence="11">
    <name type="scientific">Amphimedon queenslandica</name>
    <name type="common">Sponge</name>
    <dbReference type="NCBI Taxonomy" id="400682"/>
    <lineage>
        <taxon>Eukaryota</taxon>
        <taxon>Metazoa</taxon>
        <taxon>Porifera</taxon>
        <taxon>Demospongiae</taxon>
        <taxon>Heteroscleromorpha</taxon>
        <taxon>Haplosclerida</taxon>
        <taxon>Niphatidae</taxon>
        <taxon>Amphimedon</taxon>
    </lineage>
</organism>
<dbReference type="SMART" id="SM01224">
    <property type="entry name" value="G_gamma"/>
    <property type="match status" value="1"/>
</dbReference>
<evidence type="ECO:0000313" key="11">
    <source>
        <dbReference type="EnsemblMetazoa" id="Aqu2.1.39671_001"/>
    </source>
</evidence>
<dbReference type="PRINTS" id="PR00321">
    <property type="entry name" value="GPROTEING"/>
</dbReference>
<dbReference type="InterPro" id="IPR001770">
    <property type="entry name" value="G-protein_gamma"/>
</dbReference>
<dbReference type="KEGG" id="aqu:100637995"/>
<dbReference type="STRING" id="400682.A0A1X7VI03"/>
<feature type="domain" description="G protein gamma" evidence="10">
    <location>
        <begin position="6"/>
        <end position="71"/>
    </location>
</feature>
<dbReference type="CDD" id="cd00068">
    <property type="entry name" value="GGL"/>
    <property type="match status" value="1"/>
</dbReference>
<dbReference type="Pfam" id="PF00631">
    <property type="entry name" value="G-gamma"/>
    <property type="match status" value="1"/>
</dbReference>
<gene>
    <name evidence="11" type="primary">100637995</name>
</gene>
<evidence type="ECO:0000256" key="6">
    <source>
        <dbReference type="ARBA" id="ARBA00023224"/>
    </source>
</evidence>
<evidence type="ECO:0000313" key="12">
    <source>
        <dbReference type="Proteomes" id="UP000007879"/>
    </source>
</evidence>
<keyword evidence="8" id="KW-0636">Prenylation</keyword>
<dbReference type="eggNOG" id="KOG4119">
    <property type="taxonomic scope" value="Eukaryota"/>
</dbReference>
<dbReference type="GO" id="GO:0005834">
    <property type="term" value="C:heterotrimeric G-protein complex"/>
    <property type="evidence" value="ECO:0007669"/>
    <property type="project" value="InterPro"/>
</dbReference>
<dbReference type="Gene3D" id="4.10.260.10">
    <property type="entry name" value="Transducin (heterotrimeric G protein), gamma chain"/>
    <property type="match status" value="1"/>
</dbReference>
<dbReference type="OMA" id="WNITHIF"/>
<evidence type="ECO:0000256" key="2">
    <source>
        <dbReference type="ARBA" id="ARBA00007431"/>
    </source>
</evidence>
<dbReference type="SMART" id="SM00224">
    <property type="entry name" value="GGL"/>
    <property type="match status" value="1"/>
</dbReference>
<sequence>MSMQARHEQLDQARLLVDHLRSQAEIDRTKVSVSTQALLTYIQENEMEDPLVNPLAQSDNPFKPKNPCAIL</sequence>
<keyword evidence="6 9" id="KW-0807">Transducer</keyword>
<evidence type="ECO:0000256" key="9">
    <source>
        <dbReference type="RuleBase" id="RU004973"/>
    </source>
</evidence>
<dbReference type="PANTHER" id="PTHR13809">
    <property type="entry name" value="GUANINE NUCLEOTIDE-BINDING PROTEIN GAMMA SUBUNIT"/>
    <property type="match status" value="1"/>
</dbReference>
<evidence type="ECO:0000256" key="1">
    <source>
        <dbReference type="ARBA" id="ARBA00004342"/>
    </source>
</evidence>
<keyword evidence="12" id="KW-1185">Reference proteome</keyword>
<dbReference type="FunCoup" id="A0A1X7VI03">
    <property type="interactions" value="420"/>
</dbReference>
<evidence type="ECO:0000256" key="7">
    <source>
        <dbReference type="ARBA" id="ARBA00023288"/>
    </source>
</evidence>
<comment type="subunit">
    <text evidence="9">G proteins are composed of 3 units; alpha, beta and gamma.</text>
</comment>
<dbReference type="PROSITE" id="PS50058">
    <property type="entry name" value="G_PROTEIN_GAMMA"/>
    <property type="match status" value="1"/>
</dbReference>
<keyword evidence="7 9" id="KW-0449">Lipoprotein</keyword>
<dbReference type="InParanoid" id="A0A1X7VI03"/>
<evidence type="ECO:0000259" key="10">
    <source>
        <dbReference type="PROSITE" id="PS50058"/>
    </source>
</evidence>
<dbReference type="SUPFAM" id="SSF48670">
    <property type="entry name" value="Transducin (heterotrimeric G protein), gamma chain"/>
    <property type="match status" value="1"/>
</dbReference>
<name>A0A1X7VI03_AMPQE</name>
<dbReference type="InterPro" id="IPR015898">
    <property type="entry name" value="G-protein_gamma-like_dom"/>
</dbReference>
<proteinExistence type="inferred from homology"/>
<dbReference type="EnsemblMetazoa" id="XM_003384181.3">
    <property type="protein sequence ID" value="XP_003384229.1"/>
    <property type="gene ID" value="LOC100637995"/>
</dbReference>
<dbReference type="InterPro" id="IPR036284">
    <property type="entry name" value="GGL_sf"/>
</dbReference>
<keyword evidence="5 9" id="KW-0472">Membrane</keyword>
<comment type="similarity">
    <text evidence="2 9">Belongs to the G protein gamma family.</text>
</comment>
<comment type="subcellular location">
    <subcellularLocation>
        <location evidence="1 9">Cell membrane</location>
        <topology evidence="1 9">Lipid-anchor</topology>
        <orientation evidence="1 9">Cytoplasmic side</orientation>
    </subcellularLocation>
</comment>
<dbReference type="FunFam" id="4.10.260.10:FF:000001">
    <property type="entry name" value="Guanine nucleotide-binding protein subunit gamma"/>
    <property type="match status" value="1"/>
</dbReference>
<keyword evidence="3 9" id="KW-1003">Cell membrane</keyword>
<evidence type="ECO:0000256" key="4">
    <source>
        <dbReference type="ARBA" id="ARBA00022481"/>
    </source>
</evidence>
<accession>A0A1X7VI03</accession>
<dbReference type="AlphaFoldDB" id="A0A1X7VI03"/>
<evidence type="ECO:0000256" key="5">
    <source>
        <dbReference type="ARBA" id="ARBA00023136"/>
    </source>
</evidence>
<evidence type="ECO:0000256" key="3">
    <source>
        <dbReference type="ARBA" id="ARBA00022475"/>
    </source>
</evidence>
<dbReference type="Proteomes" id="UP000007879">
    <property type="component" value="Unassembled WGS sequence"/>
</dbReference>
<dbReference type="OrthoDB" id="6264244at2759"/>
<dbReference type="GO" id="GO:0031681">
    <property type="term" value="F:G-protein beta-subunit binding"/>
    <property type="evidence" value="ECO:0007669"/>
    <property type="project" value="InterPro"/>
</dbReference>
<dbReference type="EnsemblMetazoa" id="Aqu2.1.39671_001">
    <property type="protein sequence ID" value="Aqu2.1.39671_001"/>
    <property type="gene ID" value="Aqu2.1.39671"/>
</dbReference>
<reference evidence="12" key="1">
    <citation type="journal article" date="2010" name="Nature">
        <title>The Amphimedon queenslandica genome and the evolution of animal complexity.</title>
        <authorList>
            <person name="Srivastava M."/>
            <person name="Simakov O."/>
            <person name="Chapman J."/>
            <person name="Fahey B."/>
            <person name="Gauthier M.E."/>
            <person name="Mitros T."/>
            <person name="Richards G.S."/>
            <person name="Conaco C."/>
            <person name="Dacre M."/>
            <person name="Hellsten U."/>
            <person name="Larroux C."/>
            <person name="Putnam N.H."/>
            <person name="Stanke M."/>
            <person name="Adamska M."/>
            <person name="Darling A."/>
            <person name="Degnan S.M."/>
            <person name="Oakley T.H."/>
            <person name="Plachetzki D.C."/>
            <person name="Zhai Y."/>
            <person name="Adamski M."/>
            <person name="Calcino A."/>
            <person name="Cummins S.F."/>
            <person name="Goodstein D.M."/>
            <person name="Harris C."/>
            <person name="Jackson D.J."/>
            <person name="Leys S.P."/>
            <person name="Shu S."/>
            <person name="Woodcroft B.J."/>
            <person name="Vervoort M."/>
            <person name="Kosik K.S."/>
            <person name="Manning G."/>
            <person name="Degnan B.M."/>
            <person name="Rokhsar D.S."/>
        </authorList>
    </citation>
    <scope>NUCLEOTIDE SEQUENCE [LARGE SCALE GENOMIC DNA]</scope>
</reference>
<evidence type="ECO:0000256" key="8">
    <source>
        <dbReference type="ARBA" id="ARBA00023289"/>
    </source>
</evidence>
<comment type="function">
    <text evidence="9">Guanine nucleotide-binding proteins (G proteins) are involved as a modulator or transducer in various transmembrane signaling systems. The beta and gamma chains are required for the GTPase activity, for replacement of GDP by GTP, and for G protein-effector interaction.</text>
</comment>
<reference evidence="11" key="2">
    <citation type="submission" date="2017-05" db="UniProtKB">
        <authorList>
            <consortium name="EnsemblMetazoa"/>
        </authorList>
    </citation>
    <scope>IDENTIFICATION</scope>
</reference>
<dbReference type="GO" id="GO:0007186">
    <property type="term" value="P:G protein-coupled receptor signaling pathway"/>
    <property type="evidence" value="ECO:0007669"/>
    <property type="project" value="InterPro"/>
</dbReference>
<keyword evidence="4" id="KW-0488">Methylation</keyword>
<protein>
    <recommendedName>
        <fullName evidence="9">Guanine nucleotide-binding protein subunit gamma</fullName>
    </recommendedName>
</protein>